<name>A0A1V2IE94_9ACTN</name>
<dbReference type="PANTHER" id="PTHR32332:SF20">
    <property type="entry name" value="2-NITROPROPANE DIOXYGENASE-LIKE PROTEIN"/>
    <property type="match status" value="1"/>
</dbReference>
<dbReference type="InterPro" id="IPR049489">
    <property type="entry name" value="FabD-like_helical_ins"/>
</dbReference>
<evidence type="ECO:0000313" key="3">
    <source>
        <dbReference type="Proteomes" id="UP000188929"/>
    </source>
</evidence>
<dbReference type="NCBIfam" id="TIGR02814">
    <property type="entry name" value="pfaD_fam"/>
    <property type="match status" value="1"/>
</dbReference>
<dbReference type="Proteomes" id="UP000188929">
    <property type="component" value="Unassembled WGS sequence"/>
</dbReference>
<dbReference type="InterPro" id="IPR014179">
    <property type="entry name" value="PfaD-like_TIM-barrel"/>
</dbReference>
<comment type="caution">
    <text evidence="2">The sequence shown here is derived from an EMBL/GenBank/DDBJ whole genome shotgun (WGS) entry which is preliminary data.</text>
</comment>
<keyword evidence="2" id="KW-0223">Dioxygenase</keyword>
<dbReference type="STRING" id="1834516.BL253_09595"/>
<dbReference type="EMBL" id="MOMC01000016">
    <property type="protein sequence ID" value="ONH31523.1"/>
    <property type="molecule type" value="Genomic_DNA"/>
</dbReference>
<proteinExistence type="predicted"/>
<accession>A0A1V2IE94</accession>
<dbReference type="PANTHER" id="PTHR32332">
    <property type="entry name" value="2-NITROPROPANE DIOXYGENASE"/>
    <property type="match status" value="1"/>
</dbReference>
<dbReference type="InterPro" id="IPR013785">
    <property type="entry name" value="Aldolase_TIM"/>
</dbReference>
<protein>
    <submittedName>
        <fullName evidence="2">2-nitropropane dioxygenase</fullName>
    </submittedName>
</protein>
<organism evidence="2 3">
    <name type="scientific">Pseudofrankia asymbiotica</name>
    <dbReference type="NCBI Taxonomy" id="1834516"/>
    <lineage>
        <taxon>Bacteria</taxon>
        <taxon>Bacillati</taxon>
        <taxon>Actinomycetota</taxon>
        <taxon>Actinomycetes</taxon>
        <taxon>Frankiales</taxon>
        <taxon>Frankiaceae</taxon>
        <taxon>Pseudofrankia</taxon>
    </lineage>
</organism>
<dbReference type="Gene3D" id="3.20.20.70">
    <property type="entry name" value="Aldolase class I"/>
    <property type="match status" value="1"/>
</dbReference>
<evidence type="ECO:0000313" key="2">
    <source>
        <dbReference type="EMBL" id="ONH31523.1"/>
    </source>
</evidence>
<dbReference type="AlphaFoldDB" id="A0A1V2IE94"/>
<reference evidence="3" key="1">
    <citation type="submission" date="2016-10" db="EMBL/GenBank/DDBJ databases">
        <title>Frankia sp. NRRL B-16386 Genome sequencing.</title>
        <authorList>
            <person name="Ghodhbane-Gtari F."/>
            <person name="Swanson E."/>
            <person name="Gueddou A."/>
            <person name="Hezbri K."/>
            <person name="Ktari K."/>
            <person name="Nouioui I."/>
            <person name="Morris K."/>
            <person name="Simpson S."/>
            <person name="Abebe-Akele F."/>
            <person name="Thomas K."/>
            <person name="Gtari M."/>
            <person name="Tisa L.S."/>
        </authorList>
    </citation>
    <scope>NUCLEOTIDE SEQUENCE [LARGE SCALE GENOMIC DNA]</scope>
    <source>
        <strain evidence="3">NRRL B-16386</strain>
    </source>
</reference>
<dbReference type="Pfam" id="PF03060">
    <property type="entry name" value="NMO"/>
    <property type="match status" value="1"/>
</dbReference>
<sequence length="542" mass="56511">MLGADGLGRTGREIYAALARVGNPCLLVRDPAGRLAVTADPAAAHAAGAAVLAVAPPTLPEQLGAAGFRADHGVRLSYMTGAMANGIASPRMVVALARAGLLASYGAAGVLPDRLDAALAEIRRGVGAAPFVCNLIHSPNELELERATLAACLRHQVRCVEASAFVALTPQIVAYRVSGLRRDRSGRPVASNRVIAKLSRQEVAEHFLRPAPEPIVRALVAAGTVTAEQAELARAMPMADDVTVEADSGGHTDRRPLAVLLPEIIRLRDAVAAELGYRRPPRVGAAGGIGTPAAVLAAFAMGAAYVVTGSVNQSCVESGQSEPAKALLGRAGPTDVDLAPASDMFEIGAEVQVLRSGTMFAGRARRLLEMYRAHDGLEALPAADVEWLERSVLRRPVADVWADTVAYFNRRDPEQIARAEGSPKRRMALVFRWYLGLSSSWAISAAADRVTDYQIWCGPALGAFNEWAAGSYLADVTSRSVVDVADELMLGAAYAARAAALRFAGGYLPAAAAGYRPPADPPAGSVAATLVAGGPVAYRGAA</sequence>
<dbReference type="GO" id="GO:0051213">
    <property type="term" value="F:dioxygenase activity"/>
    <property type="evidence" value="ECO:0007669"/>
    <property type="project" value="UniProtKB-KW"/>
</dbReference>
<dbReference type="Pfam" id="PF21607">
    <property type="entry name" value="FabD_helical_ins"/>
    <property type="match status" value="1"/>
</dbReference>
<dbReference type="SUPFAM" id="SSF51412">
    <property type="entry name" value="Inosine monophosphate dehydrogenase (IMPDH)"/>
    <property type="match status" value="1"/>
</dbReference>
<feature type="domain" description="[Acyl-carrier-protein] S-malonyltransferase-like inserted helical" evidence="1">
    <location>
        <begin position="374"/>
        <end position="453"/>
    </location>
</feature>
<gene>
    <name evidence="2" type="ORF">BL253_09595</name>
</gene>
<evidence type="ECO:0000259" key="1">
    <source>
        <dbReference type="Pfam" id="PF21607"/>
    </source>
</evidence>
<keyword evidence="3" id="KW-1185">Reference proteome</keyword>
<keyword evidence="2" id="KW-0560">Oxidoreductase</keyword>